<dbReference type="GO" id="GO:0009265">
    <property type="term" value="P:2'-deoxyribonucleotide biosynthetic process"/>
    <property type="evidence" value="ECO:0007669"/>
    <property type="project" value="TreeGrafter"/>
</dbReference>
<sequence length="252" mass="28069">DSIMNIILLTTELSKEINIEIAYNNFIEYIISFLDNKTLTSSKENIIQMFKMISQVVSDDGNPCVSINLTIQKNLKIDEKQLSKLYKLILESYESYIQTVAIPKITLIIPQIDSQNTELSKKIFGIIKKGGYIAINTDPKNNFSYTGINKSIVKNNASGNIVLHAVSINLPRLAYESNEDDTYFRAKVNLILKTAISALSTRREIIDDMIGKGLLPLLNINTGIISNQKIPLIINLTGLDEAIDSLLGTKAT</sequence>
<evidence type="ECO:0000313" key="1">
    <source>
        <dbReference type="EMBL" id="SVE05048.1"/>
    </source>
</evidence>
<dbReference type="GO" id="GO:0006260">
    <property type="term" value="P:DNA replication"/>
    <property type="evidence" value="ECO:0007669"/>
    <property type="project" value="InterPro"/>
</dbReference>
<dbReference type="PANTHER" id="PTHR21075:SF0">
    <property type="entry name" value="ANAEROBIC RIBONUCLEOSIDE-TRIPHOSPHATE REDUCTASE"/>
    <property type="match status" value="1"/>
</dbReference>
<feature type="non-terminal residue" evidence="1">
    <location>
        <position position="1"/>
    </location>
</feature>
<accession>A0A383AD83</accession>
<dbReference type="SUPFAM" id="SSF51998">
    <property type="entry name" value="PFL-like glycyl radical enzymes"/>
    <property type="match status" value="1"/>
</dbReference>
<reference evidence="1" key="1">
    <citation type="submission" date="2018-05" db="EMBL/GenBank/DDBJ databases">
        <authorList>
            <person name="Lanie J.A."/>
            <person name="Ng W.-L."/>
            <person name="Kazmierczak K.M."/>
            <person name="Andrzejewski T.M."/>
            <person name="Davidsen T.M."/>
            <person name="Wayne K.J."/>
            <person name="Tettelin H."/>
            <person name="Glass J.I."/>
            <person name="Rusch D."/>
            <person name="Podicherti R."/>
            <person name="Tsui H.-C.T."/>
            <person name="Winkler M.E."/>
        </authorList>
    </citation>
    <scope>NUCLEOTIDE SEQUENCE</scope>
</reference>
<name>A0A383AD83_9ZZZZ</name>
<dbReference type="AlphaFoldDB" id="A0A383AD83"/>
<dbReference type="GO" id="GO:0004748">
    <property type="term" value="F:ribonucleoside-diphosphate reductase activity, thioredoxin disulfide as acceptor"/>
    <property type="evidence" value="ECO:0007669"/>
    <property type="project" value="TreeGrafter"/>
</dbReference>
<dbReference type="InterPro" id="IPR012833">
    <property type="entry name" value="NrdD"/>
</dbReference>
<dbReference type="Pfam" id="PF13597">
    <property type="entry name" value="NRDD"/>
    <property type="match status" value="1"/>
</dbReference>
<feature type="non-terminal residue" evidence="1">
    <location>
        <position position="252"/>
    </location>
</feature>
<organism evidence="1">
    <name type="scientific">marine metagenome</name>
    <dbReference type="NCBI Taxonomy" id="408172"/>
    <lineage>
        <taxon>unclassified sequences</taxon>
        <taxon>metagenomes</taxon>
        <taxon>ecological metagenomes</taxon>
    </lineage>
</organism>
<protein>
    <submittedName>
        <fullName evidence="1">Uncharacterized protein</fullName>
    </submittedName>
</protein>
<dbReference type="GO" id="GO:0008998">
    <property type="term" value="F:ribonucleoside-triphosphate reductase (thioredoxin) activity"/>
    <property type="evidence" value="ECO:0007669"/>
    <property type="project" value="InterPro"/>
</dbReference>
<dbReference type="GO" id="GO:0031250">
    <property type="term" value="C:anaerobic ribonucleoside-triphosphate reductase complex"/>
    <property type="evidence" value="ECO:0007669"/>
    <property type="project" value="TreeGrafter"/>
</dbReference>
<dbReference type="PANTHER" id="PTHR21075">
    <property type="entry name" value="ANAEROBIC RIBONUCLEOSIDE-TRIPHOSPHATE REDUCTASE"/>
    <property type="match status" value="1"/>
</dbReference>
<gene>
    <name evidence="1" type="ORF">METZ01_LOCUS457902</name>
</gene>
<dbReference type="EMBL" id="UINC01190746">
    <property type="protein sequence ID" value="SVE05048.1"/>
    <property type="molecule type" value="Genomic_DNA"/>
</dbReference>
<dbReference type="Gene3D" id="3.20.70.20">
    <property type="match status" value="1"/>
</dbReference>
<proteinExistence type="predicted"/>